<keyword evidence="9" id="KW-1185">Reference proteome</keyword>
<feature type="compositionally biased region" description="Low complexity" evidence="6">
    <location>
        <begin position="712"/>
        <end position="721"/>
    </location>
</feature>
<organism evidence="8 9">
    <name type="scientific">Galerina marginata (strain CBS 339.88)</name>
    <dbReference type="NCBI Taxonomy" id="685588"/>
    <lineage>
        <taxon>Eukaryota</taxon>
        <taxon>Fungi</taxon>
        <taxon>Dikarya</taxon>
        <taxon>Basidiomycota</taxon>
        <taxon>Agaricomycotina</taxon>
        <taxon>Agaricomycetes</taxon>
        <taxon>Agaricomycetidae</taxon>
        <taxon>Agaricales</taxon>
        <taxon>Agaricineae</taxon>
        <taxon>Strophariaceae</taxon>
        <taxon>Galerina</taxon>
    </lineage>
</organism>
<feature type="compositionally biased region" description="Basic and acidic residues" evidence="6">
    <location>
        <begin position="794"/>
        <end position="828"/>
    </location>
</feature>
<evidence type="ECO:0000256" key="4">
    <source>
        <dbReference type="ARBA" id="ARBA00023038"/>
    </source>
</evidence>
<dbReference type="SUPFAM" id="SSF57716">
    <property type="entry name" value="Glucocorticoid receptor-like (DNA-binding domain)"/>
    <property type="match status" value="2"/>
</dbReference>
<gene>
    <name evidence="8" type="ORF">GALMADRAFT_212467</name>
</gene>
<feature type="compositionally biased region" description="Low complexity" evidence="6">
    <location>
        <begin position="650"/>
        <end position="660"/>
    </location>
</feature>
<dbReference type="GO" id="GO:0003712">
    <property type="term" value="F:transcription coregulator activity"/>
    <property type="evidence" value="ECO:0007669"/>
    <property type="project" value="TreeGrafter"/>
</dbReference>
<name>A0A067T3M2_GALM3</name>
<sequence length="1153" mass="118741">MLASLLSPTSTSTPRVSQLLPTVKCSTCHQPVPLAELGDHTCEAPPPVPSLPKPSISHEAATSLLPERLQGRVAQPTSAVPEHQRLPSSSSTSINARLRINTRSPAPPASPTQPSFQPKPSPLARADSSESRPFPSSSNSPMRTRPPPAGDPMRMRTPSNASTPATARPPNAPTPATARPPVSFAQDSNRRPSFSSNVASPSRGQPPALGQAMPPPRNPAAPAGYNNPPPPRSGPSPAPPGSYKGPPPPMGLPSRPGLPPGAAMNGPRSMGTPAPPPPGPNNNNTPFVPPTSKEEFVPPAERGIDTKTGGAAGMAGVGRRGFAAAARAAMFVAPPGPLPPAQQPMYGTQGGGPRRPNAPQFLDIDAATRSTETPPLSAGSGYSSSHSPGPTSPLPQSDTNMNMNFPLKNQAKGLPPISAPSPAPAPAVSNTNDLSNTTATYSPLSSRLPFFEKFKNKMGYSASDAASSNTEAAAAPTMATIPASATPRTRADSSTSSSSLRRNETATSASGSASLRSRSQSRPREAKTPISPIDSESEYGGLAYADSTDYEDNDRDGGRSVSGRSHASGRSAGSVAGRSVRSGSVGSRSGGGGGGGGSRRGRSRSPPPPLPSKKALPSAPAPGPAPAQPLPPTSILKGAPDKKGHIQFGSVSVRSRSRSTSNDRGDLRVGSATTGSAAGSGSVGGGGGSQRSAAGGAGGRTPLPRPGHSRADSASSAYSSDADLKDRSGVNRERERADSNASASAIAQALGLSRSPPGSYARLGGPGVGLGRSASGRREVREGGGGSVGGSSRSGRDREDKGKGKEREGERVMDKDKDKDKGKGKERAFGSSSSNGALRTIDTLSANKLYKDDYNNTNANKEADDIDTARVGRSNTVQGLNSPHASVSSKPIKLPTRSLTSPQLERDKALALDGGSGAGAGGRGAKAKAAKRPKTCLRCQKVIEDGRWVSVDGGGVLCERCWKGMYLPKCRRCNLPIERQAVSSSDGQLKGKYHKECFNCHICHKPFPDKSFYVYDGKPLCAYHYHEANDSLCAAARCGQPIEGPCAVSHTGDRYHPEHMTCEHEGAGCKTRLDEYWEVDGRMLCERHAVMVGAGRGGSGSEDGDGSEYGYGGAGAGRSRKAMKRVTRFIDLTGGVGVGLGLGLGAGGDSGLR</sequence>
<feature type="compositionally biased region" description="Pro residues" evidence="6">
    <location>
        <begin position="227"/>
        <end position="259"/>
    </location>
</feature>
<dbReference type="Gene3D" id="2.10.110.10">
    <property type="entry name" value="Cysteine Rich Protein"/>
    <property type="match status" value="2"/>
</dbReference>
<dbReference type="PANTHER" id="PTHR24205:SF16">
    <property type="entry name" value="GH01042P-RELATED"/>
    <property type="match status" value="1"/>
</dbReference>
<dbReference type="PROSITE" id="PS50023">
    <property type="entry name" value="LIM_DOMAIN_2"/>
    <property type="match status" value="1"/>
</dbReference>
<feature type="compositionally biased region" description="Polar residues" evidence="6">
    <location>
        <begin position="428"/>
        <end position="445"/>
    </location>
</feature>
<protein>
    <recommendedName>
        <fullName evidence="7">LIM zinc-binding domain-containing protein</fullName>
    </recommendedName>
</protein>
<dbReference type="InterPro" id="IPR001781">
    <property type="entry name" value="Znf_LIM"/>
</dbReference>
<dbReference type="CDD" id="cd09397">
    <property type="entry name" value="LIM1_UF1"/>
    <property type="match status" value="1"/>
</dbReference>
<keyword evidence="2" id="KW-0677">Repeat</keyword>
<feature type="compositionally biased region" description="Gly residues" evidence="6">
    <location>
        <begin position="588"/>
        <end position="598"/>
    </location>
</feature>
<evidence type="ECO:0000256" key="6">
    <source>
        <dbReference type="SAM" id="MobiDB-lite"/>
    </source>
</evidence>
<evidence type="ECO:0000256" key="5">
    <source>
        <dbReference type="PROSITE-ProRule" id="PRU00125"/>
    </source>
</evidence>
<keyword evidence="4 5" id="KW-0440">LIM domain</keyword>
<dbReference type="CDD" id="cd08368">
    <property type="entry name" value="LIM"/>
    <property type="match status" value="1"/>
</dbReference>
<dbReference type="EMBL" id="KL142385">
    <property type="protein sequence ID" value="KDR73623.1"/>
    <property type="molecule type" value="Genomic_DNA"/>
</dbReference>
<feature type="compositionally biased region" description="Pro residues" evidence="6">
    <location>
        <begin position="619"/>
        <end position="632"/>
    </location>
</feature>
<feature type="compositionally biased region" description="Polar residues" evidence="6">
    <location>
        <begin position="86"/>
        <end position="95"/>
    </location>
</feature>
<dbReference type="GO" id="GO:0046872">
    <property type="term" value="F:metal ion binding"/>
    <property type="evidence" value="ECO:0007669"/>
    <property type="project" value="UniProtKB-KW"/>
</dbReference>
<dbReference type="GO" id="GO:0030695">
    <property type="term" value="F:GTPase regulator activity"/>
    <property type="evidence" value="ECO:0007669"/>
    <property type="project" value="UniProtKB-ARBA"/>
</dbReference>
<feature type="region of interest" description="Disordered" evidence="6">
    <location>
        <begin position="459"/>
        <end position="840"/>
    </location>
</feature>
<proteinExistence type="predicted"/>
<feature type="compositionally biased region" description="Pro residues" evidence="6">
    <location>
        <begin position="105"/>
        <end position="121"/>
    </location>
</feature>
<reference evidence="9" key="1">
    <citation type="journal article" date="2014" name="Proc. Natl. Acad. Sci. U.S.A.">
        <title>Extensive sampling of basidiomycete genomes demonstrates inadequacy of the white-rot/brown-rot paradigm for wood decay fungi.</title>
        <authorList>
            <person name="Riley R."/>
            <person name="Salamov A.A."/>
            <person name="Brown D.W."/>
            <person name="Nagy L.G."/>
            <person name="Floudas D."/>
            <person name="Held B.W."/>
            <person name="Levasseur A."/>
            <person name="Lombard V."/>
            <person name="Morin E."/>
            <person name="Otillar R."/>
            <person name="Lindquist E.A."/>
            <person name="Sun H."/>
            <person name="LaButti K.M."/>
            <person name="Schmutz J."/>
            <person name="Jabbour D."/>
            <person name="Luo H."/>
            <person name="Baker S.E."/>
            <person name="Pisabarro A.G."/>
            <person name="Walton J.D."/>
            <person name="Blanchette R.A."/>
            <person name="Henrissat B."/>
            <person name="Martin F."/>
            <person name="Cullen D."/>
            <person name="Hibbett D.S."/>
            <person name="Grigoriev I.V."/>
        </authorList>
    </citation>
    <scope>NUCLEOTIDE SEQUENCE [LARGE SCALE GENOMIC DNA]</scope>
    <source>
        <strain evidence="9">CBS 339.88</strain>
    </source>
</reference>
<feature type="compositionally biased region" description="Low complexity" evidence="6">
    <location>
        <begin position="668"/>
        <end position="680"/>
    </location>
</feature>
<dbReference type="HOGENOM" id="CLU_315479_0_0_1"/>
<feature type="compositionally biased region" description="Polar residues" evidence="6">
    <location>
        <begin position="876"/>
        <end position="889"/>
    </location>
</feature>
<feature type="compositionally biased region" description="Low complexity" evidence="6">
    <location>
        <begin position="461"/>
        <end position="520"/>
    </location>
</feature>
<dbReference type="STRING" id="685588.A0A067T3M2"/>
<dbReference type="OrthoDB" id="1112565at2759"/>
<dbReference type="AlphaFoldDB" id="A0A067T3M2"/>
<feature type="compositionally biased region" description="Polar residues" evidence="6">
    <location>
        <begin position="830"/>
        <end position="840"/>
    </location>
</feature>
<feature type="region of interest" description="Disordered" evidence="6">
    <location>
        <begin position="876"/>
        <end position="901"/>
    </location>
</feature>
<evidence type="ECO:0000259" key="7">
    <source>
        <dbReference type="PROSITE" id="PS50023"/>
    </source>
</evidence>
<feature type="compositionally biased region" description="Gly residues" evidence="6">
    <location>
        <begin position="681"/>
        <end position="699"/>
    </location>
</feature>
<evidence type="ECO:0000256" key="3">
    <source>
        <dbReference type="ARBA" id="ARBA00022833"/>
    </source>
</evidence>
<dbReference type="Proteomes" id="UP000027222">
    <property type="component" value="Unassembled WGS sequence"/>
</dbReference>
<feature type="region of interest" description="Disordered" evidence="6">
    <location>
        <begin position="73"/>
        <end position="312"/>
    </location>
</feature>
<keyword evidence="1 5" id="KW-0479">Metal-binding</keyword>
<dbReference type="PANTHER" id="PTHR24205">
    <property type="entry name" value="FOUR AND A HALF LIM DOMAINS PROTEIN"/>
    <property type="match status" value="1"/>
</dbReference>
<feature type="compositionally biased region" description="Basic and acidic residues" evidence="6">
    <location>
        <begin position="722"/>
        <end position="738"/>
    </location>
</feature>
<evidence type="ECO:0000256" key="1">
    <source>
        <dbReference type="ARBA" id="ARBA00022723"/>
    </source>
</evidence>
<feature type="compositionally biased region" description="Polar residues" evidence="6">
    <location>
        <begin position="185"/>
        <end position="203"/>
    </location>
</feature>
<dbReference type="PROSITE" id="PS00478">
    <property type="entry name" value="LIM_DOMAIN_1"/>
    <property type="match status" value="1"/>
</dbReference>
<feature type="compositionally biased region" description="Low complexity" evidence="6">
    <location>
        <begin position="157"/>
        <end position="181"/>
    </location>
</feature>
<evidence type="ECO:0000313" key="9">
    <source>
        <dbReference type="Proteomes" id="UP000027222"/>
    </source>
</evidence>
<dbReference type="Pfam" id="PF00412">
    <property type="entry name" value="LIM"/>
    <property type="match status" value="1"/>
</dbReference>
<feature type="compositionally biased region" description="Low complexity" evidence="6">
    <location>
        <begin position="559"/>
        <end position="587"/>
    </location>
</feature>
<feature type="compositionally biased region" description="Low complexity" evidence="6">
    <location>
        <begin position="131"/>
        <end position="141"/>
    </location>
</feature>
<feature type="compositionally biased region" description="Low complexity" evidence="6">
    <location>
        <begin position="374"/>
        <end position="389"/>
    </location>
</feature>
<keyword evidence="3 5" id="KW-0862">Zinc</keyword>
<feature type="domain" description="LIM zinc-binding" evidence="7">
    <location>
        <begin position="968"/>
        <end position="1031"/>
    </location>
</feature>
<dbReference type="SMART" id="SM00132">
    <property type="entry name" value="LIM"/>
    <property type="match status" value="2"/>
</dbReference>
<accession>A0A067T3M2</accession>
<dbReference type="GO" id="GO:0005634">
    <property type="term" value="C:nucleus"/>
    <property type="evidence" value="ECO:0007669"/>
    <property type="project" value="TreeGrafter"/>
</dbReference>
<feature type="region of interest" description="Disordered" evidence="6">
    <location>
        <begin position="334"/>
        <end position="446"/>
    </location>
</feature>
<evidence type="ECO:0000313" key="8">
    <source>
        <dbReference type="EMBL" id="KDR73623.1"/>
    </source>
</evidence>
<evidence type="ECO:0000256" key="2">
    <source>
        <dbReference type="ARBA" id="ARBA00022737"/>
    </source>
</evidence>